<comment type="subcellular location">
    <subcellularLocation>
        <location evidence="1 9">Cytoplasm</location>
    </subcellularLocation>
</comment>
<comment type="caution">
    <text evidence="9">Lacks conserved residue(s) required for the propagation of feature annotation.</text>
</comment>
<dbReference type="InterPro" id="IPR004523">
    <property type="entry name" value="Asp-tRNA_synthase_2"/>
</dbReference>
<dbReference type="SUPFAM" id="SSF50249">
    <property type="entry name" value="Nucleic acid-binding proteins"/>
    <property type="match status" value="1"/>
</dbReference>
<evidence type="ECO:0000313" key="11">
    <source>
        <dbReference type="EMBL" id="GJN63758.1"/>
    </source>
</evidence>
<dbReference type="GO" id="GO:0003723">
    <property type="term" value="F:RNA binding"/>
    <property type="evidence" value="ECO:0007669"/>
    <property type="project" value="TreeGrafter"/>
</dbReference>
<gene>
    <name evidence="9" type="primary">aspS</name>
    <name evidence="11" type="ORF">JCM17207_03830</name>
</gene>
<comment type="similarity">
    <text evidence="2 9">Belongs to the class-II aminoacyl-tRNA synthetase family. Type 2 subfamily.</text>
</comment>
<feature type="binding site" evidence="9">
    <location>
        <position position="220"/>
    </location>
    <ligand>
        <name>L-aspartate</name>
        <dbReference type="ChEBI" id="CHEBI:29991"/>
    </ligand>
</feature>
<dbReference type="InterPro" id="IPR006195">
    <property type="entry name" value="aa-tRNA-synth_II"/>
</dbReference>
<keyword evidence="4 9" id="KW-0436">Ligase</keyword>
<keyword evidence="12" id="KW-1185">Reference proteome</keyword>
<keyword evidence="5 9" id="KW-0547">Nucleotide-binding</keyword>
<keyword evidence="8 9" id="KW-0030">Aminoacyl-tRNA synthetase</keyword>
<name>A0AA37IWS5_9FIRM</name>
<dbReference type="NCBIfam" id="NF003483">
    <property type="entry name" value="PRK05159.1"/>
    <property type="match status" value="1"/>
</dbReference>
<evidence type="ECO:0000256" key="8">
    <source>
        <dbReference type="ARBA" id="ARBA00023146"/>
    </source>
</evidence>
<evidence type="ECO:0000256" key="6">
    <source>
        <dbReference type="ARBA" id="ARBA00022840"/>
    </source>
</evidence>
<comment type="catalytic activity">
    <reaction evidence="9">
        <text>tRNA(Asp) + L-aspartate + ATP = L-aspartyl-tRNA(Asp) + AMP + diphosphate</text>
        <dbReference type="Rhea" id="RHEA:19649"/>
        <dbReference type="Rhea" id="RHEA-COMP:9660"/>
        <dbReference type="Rhea" id="RHEA-COMP:9678"/>
        <dbReference type="ChEBI" id="CHEBI:29991"/>
        <dbReference type="ChEBI" id="CHEBI:30616"/>
        <dbReference type="ChEBI" id="CHEBI:33019"/>
        <dbReference type="ChEBI" id="CHEBI:78442"/>
        <dbReference type="ChEBI" id="CHEBI:78516"/>
        <dbReference type="ChEBI" id="CHEBI:456215"/>
        <dbReference type="EC" id="6.1.1.12"/>
    </reaction>
</comment>
<dbReference type="Pfam" id="PF01336">
    <property type="entry name" value="tRNA_anti-codon"/>
    <property type="match status" value="1"/>
</dbReference>
<dbReference type="InterPro" id="IPR002312">
    <property type="entry name" value="Asp/Asn-tRNA-synth_IIb"/>
</dbReference>
<dbReference type="HAMAP" id="MF_02075">
    <property type="entry name" value="Asp_tRNA_synth_type2"/>
    <property type="match status" value="1"/>
</dbReference>
<dbReference type="Pfam" id="PF00152">
    <property type="entry name" value="tRNA-synt_2"/>
    <property type="match status" value="1"/>
</dbReference>
<feature type="region of interest" description="Aspartate" evidence="9">
    <location>
        <begin position="198"/>
        <end position="201"/>
    </location>
</feature>
<evidence type="ECO:0000256" key="7">
    <source>
        <dbReference type="ARBA" id="ARBA00022917"/>
    </source>
</evidence>
<dbReference type="PROSITE" id="PS50862">
    <property type="entry name" value="AA_TRNA_LIGASE_II"/>
    <property type="match status" value="1"/>
</dbReference>
<dbReference type="PRINTS" id="PR01042">
    <property type="entry name" value="TRNASYNTHASP"/>
</dbReference>
<organism evidence="11 12">
    <name type="scientific">Faecalibacterium gallinarum</name>
    <dbReference type="NCBI Taxonomy" id="2903556"/>
    <lineage>
        <taxon>Bacteria</taxon>
        <taxon>Bacillati</taxon>
        <taxon>Bacillota</taxon>
        <taxon>Clostridia</taxon>
        <taxon>Eubacteriales</taxon>
        <taxon>Oscillospiraceae</taxon>
        <taxon>Faecalibacterium</taxon>
    </lineage>
</organism>
<evidence type="ECO:0000256" key="4">
    <source>
        <dbReference type="ARBA" id="ARBA00022598"/>
    </source>
</evidence>
<reference evidence="11" key="1">
    <citation type="journal article" date="2022" name="Int. J. Syst. Evol. Microbiol.">
        <title>Genome-based, phenotypic and chemotaxonomic classification of Faecalibacterium strains: proposal of three novel species Faecalibacterium duncaniae sp. nov., Faecalibacterium hattorii sp. nov. and Faecalibacterium gallinarum sp. nov. .</title>
        <authorList>
            <person name="Sakamoto M."/>
            <person name="Sakurai N."/>
            <person name="Tanno H."/>
            <person name="Iino T."/>
            <person name="Ohkuma M."/>
            <person name="Endo A."/>
        </authorList>
    </citation>
    <scope>NUCLEOTIDE SEQUENCE</scope>
    <source>
        <strain evidence="11">JCM 17207</strain>
    </source>
</reference>
<keyword evidence="3 9" id="KW-0963">Cytoplasm</keyword>
<protein>
    <recommendedName>
        <fullName evidence="9">Aspartate--tRNA ligase</fullName>
        <ecNumber evidence="9">6.1.1.12</ecNumber>
    </recommendedName>
    <alternativeName>
        <fullName evidence="9">Aspartyl-tRNA synthetase</fullName>
        <shortName evidence="9">AspRS</shortName>
    </alternativeName>
</protein>
<proteinExistence type="inferred from homology"/>
<dbReference type="InterPro" id="IPR045864">
    <property type="entry name" value="aa-tRNA-synth_II/BPL/LPL"/>
</dbReference>
<feature type="binding site" evidence="9">
    <location>
        <position position="369"/>
    </location>
    <ligand>
        <name>ATP</name>
        <dbReference type="ChEBI" id="CHEBI:30616"/>
    </ligand>
</feature>
<evidence type="ECO:0000256" key="1">
    <source>
        <dbReference type="ARBA" id="ARBA00004496"/>
    </source>
</evidence>
<evidence type="ECO:0000256" key="3">
    <source>
        <dbReference type="ARBA" id="ARBA00022490"/>
    </source>
</evidence>
<dbReference type="EC" id="6.1.1.12" evidence="9"/>
<keyword evidence="6 9" id="KW-0067">ATP-binding</keyword>
<dbReference type="EMBL" id="BQKV01000018">
    <property type="protein sequence ID" value="GJN63758.1"/>
    <property type="molecule type" value="Genomic_DNA"/>
</dbReference>
<feature type="binding site" evidence="9">
    <location>
        <position position="372"/>
    </location>
    <ligand>
        <name>L-aspartate</name>
        <dbReference type="ChEBI" id="CHEBI:29991"/>
    </ligand>
</feature>
<sequence>MNRTYISDALKAIDSTVKVQGFIENLRNSKAMAFIVLKDITGKLQITVEKADHPELVDTIDQLTPDSVITVVGKVMANDYVKMGGVEMVPSEIKIESIAAPLPIVRKAIAATKKKKAVERSSIDQRIDYRWVDLRTDENQLMFKAQSVMVNAMRQFLLNKNFIEIHTPKLIATASESGADVFKVDYFDRDAYLAQSPQFYKQMAMASGFERIFEVGPVFRAEKSFTSKHTTEFSGFDLEFSYIESYRDVMHMEEELLKAALQAVKDAYGDQIKETFGLEVVVPETPFPVVTLAELYKGLEEDFGYTVDESEKGDLTTDAERLSYEWVKKHYNHEFLFVTDYSAEKRAFYHMRDENGVPQGYDLIWRGVEITTGAQREHRYEVLKKQAEEKGLGEDVKFYLEFFEYGCPPHGGFGLGIDRLTMLLVGLGIKEAMFLFRGPNRLTP</sequence>
<dbReference type="GO" id="GO:0140096">
    <property type="term" value="F:catalytic activity, acting on a protein"/>
    <property type="evidence" value="ECO:0007669"/>
    <property type="project" value="UniProtKB-ARBA"/>
</dbReference>
<dbReference type="Gene3D" id="3.30.930.10">
    <property type="entry name" value="Bira Bifunctional Protein, Domain 2"/>
    <property type="match status" value="1"/>
</dbReference>
<dbReference type="GO" id="GO:0005524">
    <property type="term" value="F:ATP binding"/>
    <property type="evidence" value="ECO:0007669"/>
    <property type="project" value="UniProtKB-UniRule"/>
</dbReference>
<dbReference type="InterPro" id="IPR012340">
    <property type="entry name" value="NA-bd_OB-fold"/>
</dbReference>
<evidence type="ECO:0000256" key="9">
    <source>
        <dbReference type="HAMAP-Rule" id="MF_02075"/>
    </source>
</evidence>
<comment type="function">
    <text evidence="9">Catalyzes the attachment of L-aspartate to tRNA(Asp) in a two-step reaction: L-aspartate is first activated by ATP to form Asp-AMP and then transferred to the acceptor end of tRNA(Asp).</text>
</comment>
<dbReference type="CDD" id="cd04100">
    <property type="entry name" value="Asp_Lys_Asn_RS_N"/>
    <property type="match status" value="1"/>
</dbReference>
<dbReference type="RefSeq" id="WP_238315945.1">
    <property type="nucleotide sequence ID" value="NZ_BQKV01000018.1"/>
</dbReference>
<dbReference type="PANTHER" id="PTHR43450">
    <property type="entry name" value="ASPARTYL-TRNA SYNTHETASE"/>
    <property type="match status" value="1"/>
</dbReference>
<feature type="domain" description="Aminoacyl-transfer RNA synthetases class-II family profile" evidence="10">
    <location>
        <begin position="143"/>
        <end position="444"/>
    </location>
</feature>
<evidence type="ECO:0000256" key="5">
    <source>
        <dbReference type="ARBA" id="ARBA00022741"/>
    </source>
</evidence>
<dbReference type="Gene3D" id="2.40.50.140">
    <property type="entry name" value="Nucleic acid-binding proteins"/>
    <property type="match status" value="1"/>
</dbReference>
<evidence type="ECO:0000259" key="10">
    <source>
        <dbReference type="PROSITE" id="PS50862"/>
    </source>
</evidence>
<comment type="subunit">
    <text evidence="9">Homodimer.</text>
</comment>
<comment type="caution">
    <text evidence="11">The sequence shown here is derived from an EMBL/GenBank/DDBJ whole genome shotgun (WGS) entry which is preliminary data.</text>
</comment>
<dbReference type="GO" id="GO:0004815">
    <property type="term" value="F:aspartate-tRNA ligase activity"/>
    <property type="evidence" value="ECO:0007669"/>
    <property type="project" value="UniProtKB-UniRule"/>
</dbReference>
<dbReference type="InterPro" id="IPR004365">
    <property type="entry name" value="NA-bd_OB_tRNA"/>
</dbReference>
<feature type="binding site" evidence="9">
    <location>
        <position position="176"/>
    </location>
    <ligand>
        <name>L-aspartate</name>
        <dbReference type="ChEBI" id="CHEBI:29991"/>
    </ligand>
</feature>
<dbReference type="GO" id="GO:0017101">
    <property type="term" value="C:aminoacyl-tRNA synthetase multienzyme complex"/>
    <property type="evidence" value="ECO:0007669"/>
    <property type="project" value="TreeGrafter"/>
</dbReference>
<dbReference type="GO" id="GO:0005829">
    <property type="term" value="C:cytosol"/>
    <property type="evidence" value="ECO:0007669"/>
    <property type="project" value="TreeGrafter"/>
</dbReference>
<dbReference type="PANTHER" id="PTHR43450:SF1">
    <property type="entry name" value="ASPARTATE--TRNA LIGASE, CYTOPLASMIC"/>
    <property type="match status" value="1"/>
</dbReference>
<keyword evidence="7 9" id="KW-0648">Protein biosynthesis</keyword>
<dbReference type="AlphaFoldDB" id="A0AA37IWS5"/>
<feature type="binding site" evidence="9">
    <location>
        <begin position="220"/>
        <end position="222"/>
    </location>
    <ligand>
        <name>ATP</name>
        <dbReference type="ChEBI" id="CHEBI:30616"/>
    </ligand>
</feature>
<dbReference type="SUPFAM" id="SSF55681">
    <property type="entry name" value="Class II aaRS and biotin synthetases"/>
    <property type="match status" value="1"/>
</dbReference>
<dbReference type="InterPro" id="IPR004364">
    <property type="entry name" value="Aa-tRNA-synt_II"/>
</dbReference>
<feature type="binding site" evidence="9">
    <location>
        <begin position="416"/>
        <end position="419"/>
    </location>
    <ligand>
        <name>ATP</name>
        <dbReference type="ChEBI" id="CHEBI:30616"/>
    </ligand>
</feature>
<dbReference type="Proteomes" id="UP001055185">
    <property type="component" value="Unassembled WGS sequence"/>
</dbReference>
<evidence type="ECO:0000256" key="2">
    <source>
        <dbReference type="ARBA" id="ARBA00005312"/>
    </source>
</evidence>
<feature type="binding site" evidence="9">
    <location>
        <position position="376"/>
    </location>
    <ligand>
        <name>L-aspartate</name>
        <dbReference type="ChEBI" id="CHEBI:29991"/>
    </ligand>
</feature>
<dbReference type="GO" id="GO:0016740">
    <property type="term" value="F:transferase activity"/>
    <property type="evidence" value="ECO:0007669"/>
    <property type="project" value="UniProtKB-ARBA"/>
</dbReference>
<accession>A0AA37IWS5</accession>
<dbReference type="GO" id="GO:0006422">
    <property type="term" value="P:aspartyl-tRNA aminoacylation"/>
    <property type="evidence" value="ECO:0007669"/>
    <property type="project" value="UniProtKB-UniRule"/>
</dbReference>
<evidence type="ECO:0000313" key="12">
    <source>
        <dbReference type="Proteomes" id="UP001055185"/>
    </source>
</evidence>